<feature type="domain" description="Nucleotidyl transferase" evidence="5">
    <location>
        <begin position="8"/>
        <end position="271"/>
    </location>
</feature>
<dbReference type="Gene3D" id="3.90.550.10">
    <property type="entry name" value="Spore Coat Polysaccharide Biosynthesis Protein SpsA, Chain A"/>
    <property type="match status" value="1"/>
</dbReference>
<gene>
    <name evidence="7" type="ORF">AVDCRST_MAG18-3541</name>
</gene>
<dbReference type="SUPFAM" id="SSF53448">
    <property type="entry name" value="Nucleotide-diphospho-sugar transferases"/>
    <property type="match status" value="1"/>
</dbReference>
<keyword evidence="2 7" id="KW-0808">Transferase</keyword>
<reference evidence="7" key="1">
    <citation type="submission" date="2020-02" db="EMBL/GenBank/DDBJ databases">
        <authorList>
            <person name="Meier V. D."/>
        </authorList>
    </citation>
    <scope>NUCLEOTIDE SEQUENCE</scope>
    <source>
        <strain evidence="7">AVDCRST_MAG18</strain>
    </source>
</reference>
<evidence type="ECO:0000256" key="4">
    <source>
        <dbReference type="ARBA" id="ARBA00023056"/>
    </source>
</evidence>
<evidence type="ECO:0000259" key="5">
    <source>
        <dbReference type="Pfam" id="PF00483"/>
    </source>
</evidence>
<feature type="domain" description="Glucose-1-phosphate adenylyltransferase/Bifunctional protein GlmU-like C-terminal hexapeptide" evidence="6">
    <location>
        <begin position="303"/>
        <end position="375"/>
    </location>
</feature>
<dbReference type="InterPro" id="IPR005835">
    <property type="entry name" value="NTP_transferase_dom"/>
</dbReference>
<proteinExistence type="inferred from homology"/>
<dbReference type="GO" id="GO:0008878">
    <property type="term" value="F:glucose-1-phosphate adenylyltransferase activity"/>
    <property type="evidence" value="ECO:0007669"/>
    <property type="project" value="UniProtKB-EC"/>
</dbReference>
<keyword evidence="4" id="KW-0320">Glycogen biosynthesis</keyword>
<dbReference type="EC" id="2.7.7.27" evidence="7"/>
<evidence type="ECO:0000256" key="3">
    <source>
        <dbReference type="ARBA" id="ARBA00022695"/>
    </source>
</evidence>
<accession>A0A6J4VPK7</accession>
<name>A0A6J4VPK7_9BACT</name>
<evidence type="ECO:0000259" key="6">
    <source>
        <dbReference type="Pfam" id="PF24894"/>
    </source>
</evidence>
<comment type="similarity">
    <text evidence="1">Belongs to the bacterial/plant glucose-1-phosphate adenylyltransferase family.</text>
</comment>
<evidence type="ECO:0000256" key="1">
    <source>
        <dbReference type="ARBA" id="ARBA00010443"/>
    </source>
</evidence>
<dbReference type="Gene3D" id="2.160.10.10">
    <property type="entry name" value="Hexapeptide repeat proteins"/>
    <property type="match status" value="1"/>
</dbReference>
<dbReference type="PANTHER" id="PTHR43523">
    <property type="entry name" value="GLUCOSE-1-PHOSPHATE ADENYLYLTRANSFERASE-RELATED"/>
    <property type="match status" value="1"/>
</dbReference>
<protein>
    <submittedName>
        <fullName evidence="7">Glucose-1-phosphate adenylyltransferase</fullName>
        <ecNumber evidence="7">2.7.7.27</ecNumber>
    </submittedName>
</protein>
<dbReference type="InterPro" id="IPR056818">
    <property type="entry name" value="GlmU/GlgC-like_hexapep"/>
</dbReference>
<dbReference type="InterPro" id="IPR011831">
    <property type="entry name" value="ADP-Glc_PPase"/>
</dbReference>
<keyword evidence="3 7" id="KW-0548">Nucleotidyltransferase</keyword>
<dbReference type="AlphaFoldDB" id="A0A6J4VPK7"/>
<dbReference type="CDD" id="cd02508">
    <property type="entry name" value="ADP_Glucose_PP"/>
    <property type="match status" value="1"/>
</dbReference>
<dbReference type="Pfam" id="PF00483">
    <property type="entry name" value="NTP_transferase"/>
    <property type="match status" value="1"/>
</dbReference>
<dbReference type="EMBL" id="CADCWN010000276">
    <property type="protein sequence ID" value="CAA9583891.1"/>
    <property type="molecule type" value="Genomic_DNA"/>
</dbReference>
<evidence type="ECO:0000313" key="7">
    <source>
        <dbReference type="EMBL" id="CAA9583891.1"/>
    </source>
</evidence>
<organism evidence="7">
    <name type="scientific">uncultured Thermomicrobiales bacterium</name>
    <dbReference type="NCBI Taxonomy" id="1645740"/>
    <lineage>
        <taxon>Bacteria</taxon>
        <taxon>Pseudomonadati</taxon>
        <taxon>Thermomicrobiota</taxon>
        <taxon>Thermomicrobia</taxon>
        <taxon>Thermomicrobiales</taxon>
        <taxon>environmental samples</taxon>
    </lineage>
</organism>
<dbReference type="SUPFAM" id="SSF51161">
    <property type="entry name" value="Trimeric LpxA-like enzymes"/>
    <property type="match status" value="1"/>
</dbReference>
<dbReference type="CDD" id="cd04651">
    <property type="entry name" value="LbH_G1P_AT_C"/>
    <property type="match status" value="1"/>
</dbReference>
<evidence type="ECO:0000256" key="2">
    <source>
        <dbReference type="ARBA" id="ARBA00022679"/>
    </source>
</evidence>
<dbReference type="Pfam" id="PF24894">
    <property type="entry name" value="Hexapep_GlmU"/>
    <property type="match status" value="1"/>
</dbReference>
<dbReference type="InterPro" id="IPR011004">
    <property type="entry name" value="Trimer_LpxA-like_sf"/>
</dbReference>
<sequence>MTPPRVLTLILAGGEGGRLDLLTARRAKPAMPFAGVYRLIDFVLSNCANSALTDVWVLAQYQPHALTEHLANGRPWDLDRTFGGLRVLQPYLGRDESGWYQGNADALYRQIGAIREFDPDLILVLSADHVYRLDYREVIERHREAGAAVTIVATRVPREEAGQHGVVEVGDAGRVTGFAYKPDEPASDLIATEVFLYDAAALLDTLDALADEADADAGAEDEGNDDGALADFGDELLPRLVAAGRAREHRLDGYWRDVGTIESYFAAQLDLLGEDPAIDLDDPGWPFRTFASQRPAARLVAGSSVADSLIGPGCLIQGRVIRSVLGPGVVVEAGATVRDAIVLQDARIAGGATVERAILDMHASVGAGATVGAASDDPPSAETIALVGLRATVAAGATVAPGGRVDPAG</sequence>
<dbReference type="GO" id="GO:0005978">
    <property type="term" value="P:glycogen biosynthetic process"/>
    <property type="evidence" value="ECO:0007669"/>
    <property type="project" value="UniProtKB-KW"/>
</dbReference>
<dbReference type="PANTHER" id="PTHR43523:SF2">
    <property type="entry name" value="GLUCOSE-1-PHOSPHATE ADENYLYLTRANSFERASE"/>
    <property type="match status" value="1"/>
</dbReference>
<dbReference type="InterPro" id="IPR029044">
    <property type="entry name" value="Nucleotide-diphossugar_trans"/>
</dbReference>